<proteinExistence type="predicted"/>
<feature type="transmembrane region" description="Helical" evidence="8">
    <location>
        <begin position="572"/>
        <end position="593"/>
    </location>
</feature>
<reference evidence="11" key="1">
    <citation type="submission" date="2025-08" db="UniProtKB">
        <authorList>
            <consortium name="RefSeq"/>
        </authorList>
    </citation>
    <scope>IDENTIFICATION</scope>
    <source>
        <tissue evidence="11">Thorax and Abdomen</tissue>
    </source>
</reference>
<evidence type="ECO:0000313" key="10">
    <source>
        <dbReference type="Proteomes" id="UP000829291"/>
    </source>
</evidence>
<protein>
    <submittedName>
        <fullName evidence="11">Uncharacterized protein LOC107222819</fullName>
    </submittedName>
</protein>
<dbReference type="GeneID" id="107222819"/>
<dbReference type="GO" id="GO:0005886">
    <property type="term" value="C:plasma membrane"/>
    <property type="evidence" value="ECO:0007669"/>
    <property type="project" value="UniProtKB-SubCell"/>
</dbReference>
<keyword evidence="2" id="KW-1003">Cell membrane</keyword>
<evidence type="ECO:0000313" key="11">
    <source>
        <dbReference type="RefSeq" id="XP_015517816.1"/>
    </source>
</evidence>
<dbReference type="Gene3D" id="1.10.287.70">
    <property type="match status" value="1"/>
</dbReference>
<feature type="transmembrane region" description="Helical" evidence="8">
    <location>
        <begin position="386"/>
        <end position="411"/>
    </location>
</feature>
<dbReference type="RefSeq" id="XP_015517816.1">
    <property type="nucleotide sequence ID" value="XM_015662330.2"/>
</dbReference>
<name>A0A6J0BSP9_NEOLC</name>
<dbReference type="OrthoDB" id="8195814at2759"/>
<dbReference type="InParanoid" id="A0A6J0BSP9"/>
<evidence type="ECO:0000256" key="2">
    <source>
        <dbReference type="ARBA" id="ARBA00022475"/>
    </source>
</evidence>
<evidence type="ECO:0000256" key="9">
    <source>
        <dbReference type="SAM" id="SignalP"/>
    </source>
</evidence>
<organism evidence="11">
    <name type="scientific">Neodiprion lecontei</name>
    <name type="common">Redheaded pine sawfly</name>
    <dbReference type="NCBI Taxonomy" id="441921"/>
    <lineage>
        <taxon>Eukaryota</taxon>
        <taxon>Metazoa</taxon>
        <taxon>Ecdysozoa</taxon>
        <taxon>Arthropoda</taxon>
        <taxon>Hexapoda</taxon>
        <taxon>Insecta</taxon>
        <taxon>Pterygota</taxon>
        <taxon>Neoptera</taxon>
        <taxon>Endopterygota</taxon>
        <taxon>Hymenoptera</taxon>
        <taxon>Tenthredinoidea</taxon>
        <taxon>Diprionidae</taxon>
        <taxon>Diprioninae</taxon>
        <taxon>Neodiprion</taxon>
    </lineage>
</organism>
<evidence type="ECO:0000256" key="4">
    <source>
        <dbReference type="ARBA" id="ARBA00022989"/>
    </source>
</evidence>
<accession>A0A6J0BSP9</accession>
<evidence type="ECO:0000256" key="7">
    <source>
        <dbReference type="ARBA" id="ARBA00023180"/>
    </source>
</evidence>
<sequence>MLGWFSVLVIFGVFITPSEGAQFSANWEKKFINHEDENLREYENLLLKIMKNAFSESKANVVLVSGECPRCNRILDILMKGTKLPLVAVTEFHLANSNNSSDTIYKFVTIVVSNFDELHRHFEKLRLQYAWNPRAKHLIVTAVEPSAKELQIFFEECWTHRVLNVGVSIYNRYEVYTYNRYLGNAPFEKVNASNLFYDKLRDMMGHPVRTKYVPFVGRNVPKWIPEERKFVFVDVDWAYAQAFLQTVNATAKYPDLSNEEVPLYAGFNYRFERWKQRNFFSNELWFNEMLANFVFFERTEQVYPLGFDGIYVIAPKSGLKLPNVFRPYQKMSWLAIGISLGAYGLYTYVLHKRRNITADAFMSTLATFLGQYYPKRYRQLGNKGPIIVWSLFSMLVISAYQGALYSALAILTYYPEVNTLDEVIRLTNTVYGYEEFYETVKDHMPPTIKLILLDQNTDWYKFMKLHPGYFYLGSLTAVKHGIMRPLLLSQQGIPLYHGVEQCFVPMYTTYFTPYGSPYLDKLDWVTLAFREAGLHQYWENQISINSLLTGLTVPFDGQIRTVKKLSLMTEILAFYIWAAGLLVSFCCFVYEVYSRRCTEKKS</sequence>
<dbReference type="FunCoup" id="A0A6J0BSP9">
    <property type="interactions" value="1"/>
</dbReference>
<evidence type="ECO:0000256" key="6">
    <source>
        <dbReference type="ARBA" id="ARBA00023170"/>
    </source>
</evidence>
<evidence type="ECO:0000256" key="8">
    <source>
        <dbReference type="SAM" id="Phobius"/>
    </source>
</evidence>
<feature type="chain" id="PRO_5027041029" evidence="9">
    <location>
        <begin position="21"/>
        <end position="602"/>
    </location>
</feature>
<keyword evidence="10" id="KW-1185">Reference proteome</keyword>
<dbReference type="InterPro" id="IPR052192">
    <property type="entry name" value="Insect_Ionotropic_Sensory_Rcpt"/>
</dbReference>
<evidence type="ECO:0000256" key="3">
    <source>
        <dbReference type="ARBA" id="ARBA00022692"/>
    </source>
</evidence>
<keyword evidence="5 8" id="KW-0472">Membrane</keyword>
<evidence type="ECO:0000256" key="1">
    <source>
        <dbReference type="ARBA" id="ARBA00004651"/>
    </source>
</evidence>
<evidence type="ECO:0000256" key="5">
    <source>
        <dbReference type="ARBA" id="ARBA00023136"/>
    </source>
</evidence>
<keyword evidence="4 8" id="KW-1133">Transmembrane helix</keyword>
<dbReference type="Proteomes" id="UP000829291">
    <property type="component" value="Chromosome 4"/>
</dbReference>
<dbReference type="AlphaFoldDB" id="A0A6J0BSP9"/>
<comment type="subcellular location">
    <subcellularLocation>
        <location evidence="1">Cell membrane</location>
        <topology evidence="1">Multi-pass membrane protein</topology>
    </subcellularLocation>
</comment>
<feature type="transmembrane region" description="Helical" evidence="8">
    <location>
        <begin position="331"/>
        <end position="349"/>
    </location>
</feature>
<keyword evidence="7" id="KW-0325">Glycoprotein</keyword>
<keyword evidence="9" id="KW-0732">Signal</keyword>
<feature type="signal peptide" evidence="9">
    <location>
        <begin position="1"/>
        <end position="20"/>
    </location>
</feature>
<keyword evidence="3 8" id="KW-0812">Transmembrane</keyword>
<dbReference type="KEGG" id="nlo:107222819"/>
<keyword evidence="6" id="KW-0675">Receptor</keyword>
<dbReference type="PANTHER" id="PTHR42643">
    <property type="entry name" value="IONOTROPIC RECEPTOR 20A-RELATED"/>
    <property type="match status" value="1"/>
</dbReference>
<dbReference type="PANTHER" id="PTHR42643:SF39">
    <property type="entry name" value="IONOTROPIC RECEPTOR 56A-RELATED"/>
    <property type="match status" value="1"/>
</dbReference>
<gene>
    <name evidence="11" type="primary">LOC107222819</name>
</gene>